<dbReference type="RefSeq" id="WP_148690636.1">
    <property type="nucleotide sequence ID" value="NZ_CP020477.1"/>
</dbReference>
<organism evidence="1 2">
    <name type="scientific">Acidianus manzaensis</name>
    <dbReference type="NCBI Taxonomy" id="282676"/>
    <lineage>
        <taxon>Archaea</taxon>
        <taxon>Thermoproteota</taxon>
        <taxon>Thermoprotei</taxon>
        <taxon>Sulfolobales</taxon>
        <taxon>Sulfolobaceae</taxon>
        <taxon>Acidianus</taxon>
    </lineage>
</organism>
<reference evidence="1 2" key="1">
    <citation type="submission" date="2017-03" db="EMBL/GenBank/DDBJ databases">
        <title>Sulfur activation and transportation mechanism of thermophilic Archaea Acidianus manzaensis YN-25.</title>
        <authorList>
            <person name="Ma Y."/>
            <person name="Yang Y."/>
            <person name="Xia J."/>
        </authorList>
    </citation>
    <scope>NUCLEOTIDE SEQUENCE [LARGE SCALE GENOMIC DNA]</scope>
    <source>
        <strain evidence="1 2">YN-25</strain>
    </source>
</reference>
<dbReference type="AlphaFoldDB" id="A0A1W6JXE9"/>
<evidence type="ECO:0008006" key="3">
    <source>
        <dbReference type="Google" id="ProtNLM"/>
    </source>
</evidence>
<name>A0A1W6JXE9_9CREN</name>
<dbReference type="STRING" id="282676.B6F84_01800"/>
<accession>A0A1W6JXE9</accession>
<keyword evidence="2" id="KW-1185">Reference proteome</keyword>
<dbReference type="Proteomes" id="UP000193404">
    <property type="component" value="Chromosome"/>
</dbReference>
<evidence type="ECO:0000313" key="1">
    <source>
        <dbReference type="EMBL" id="ARM74884.1"/>
    </source>
</evidence>
<evidence type="ECO:0000313" key="2">
    <source>
        <dbReference type="Proteomes" id="UP000193404"/>
    </source>
</evidence>
<gene>
    <name evidence="1" type="ORF">B6F84_01800</name>
</gene>
<protein>
    <recommendedName>
        <fullName evidence="3">NIF system FeS cluster assembly NifU N-terminal domain-containing protein</fullName>
    </recommendedName>
</protein>
<proteinExistence type="predicted"/>
<dbReference type="KEGG" id="aman:B6F84_01800"/>
<dbReference type="OrthoDB" id="38177at2157"/>
<sequence>MEDSCCHNERKRASDYLNAKYAIKDNNEYNEKIIKTPKFNIKIYYKNESGKVIFRYYSPSACVTTKIALEAIAEWINNGEVSNSSEAISKLSEIQGYKISDDIKNLVEEVFKAIS</sequence>
<dbReference type="GeneID" id="41589613"/>
<dbReference type="EMBL" id="CP020477">
    <property type="protein sequence ID" value="ARM74884.1"/>
    <property type="molecule type" value="Genomic_DNA"/>
</dbReference>